<keyword evidence="3" id="KW-1185">Reference proteome</keyword>
<dbReference type="EMBL" id="NKHU02000191">
    <property type="protein sequence ID" value="RHZ48753.1"/>
    <property type="molecule type" value="Genomic_DNA"/>
</dbReference>
<feature type="region of interest" description="Disordered" evidence="1">
    <location>
        <begin position="1"/>
        <end position="25"/>
    </location>
</feature>
<evidence type="ECO:0000313" key="2">
    <source>
        <dbReference type="EMBL" id="RHZ48753.1"/>
    </source>
</evidence>
<organism evidence="2 3">
    <name type="scientific">Aspergillus thermomutatus</name>
    <name type="common">Neosartorya pseudofischeri</name>
    <dbReference type="NCBI Taxonomy" id="41047"/>
    <lineage>
        <taxon>Eukaryota</taxon>
        <taxon>Fungi</taxon>
        <taxon>Dikarya</taxon>
        <taxon>Ascomycota</taxon>
        <taxon>Pezizomycotina</taxon>
        <taxon>Eurotiomycetes</taxon>
        <taxon>Eurotiomycetidae</taxon>
        <taxon>Eurotiales</taxon>
        <taxon>Aspergillaceae</taxon>
        <taxon>Aspergillus</taxon>
        <taxon>Aspergillus subgen. Fumigati</taxon>
    </lineage>
</organism>
<dbReference type="Proteomes" id="UP000215305">
    <property type="component" value="Unassembled WGS sequence"/>
</dbReference>
<dbReference type="OrthoDB" id="4495508at2759"/>
<comment type="caution">
    <text evidence="2">The sequence shown here is derived from an EMBL/GenBank/DDBJ whole genome shotgun (WGS) entry which is preliminary data.</text>
</comment>
<dbReference type="RefSeq" id="XP_026612090.1">
    <property type="nucleotide sequence ID" value="XM_026758722.1"/>
</dbReference>
<reference evidence="2" key="1">
    <citation type="submission" date="2018-08" db="EMBL/GenBank/DDBJ databases">
        <title>Draft genome sequence of azole-resistant Aspergillus thermomutatus (Neosartorya pseudofischeri) strain HMR AF 39, isolated from a human nasal aspirate.</title>
        <authorList>
            <person name="Parent-Michaud M."/>
            <person name="Dufresne P.J."/>
            <person name="Fournier E."/>
            <person name="Martineau C."/>
            <person name="Moreira S."/>
            <person name="Perkins V."/>
            <person name="De Repentigny L."/>
            <person name="Dufresne S.F."/>
        </authorList>
    </citation>
    <scope>NUCLEOTIDE SEQUENCE [LARGE SCALE GENOMIC DNA]</scope>
    <source>
        <strain evidence="2">HMR AF 39</strain>
    </source>
</reference>
<proteinExistence type="predicted"/>
<protein>
    <submittedName>
        <fullName evidence="2">Uncharacterized protein</fullName>
    </submittedName>
</protein>
<evidence type="ECO:0000256" key="1">
    <source>
        <dbReference type="SAM" id="MobiDB-lite"/>
    </source>
</evidence>
<name>A0A397GI85_ASPTH</name>
<evidence type="ECO:0000313" key="3">
    <source>
        <dbReference type="Proteomes" id="UP000215305"/>
    </source>
</evidence>
<dbReference type="AlphaFoldDB" id="A0A397GI85"/>
<dbReference type="VEuPathDB" id="FungiDB:CDV56_105103"/>
<dbReference type="GeneID" id="38127077"/>
<accession>A0A397GI85</accession>
<gene>
    <name evidence="2" type="ORF">CDV56_105103</name>
</gene>
<sequence length="179" mass="20051">MRKLLGRNSTNKDGRSEDDQAPLIDKTPIFEEMTITTSAKYVNGENVMAHIVVETKRSDDRGHTCVSNCDSNTTAETRHSGLSSISLSDQSTIVEDAKAPGEPELFAVYVDDSTGERMVRLYYELSLSLDDLEIRGLESRIPESDDDPIEAHGHYRGENFWISVPYPYAKARMVSRGVY</sequence>